<evidence type="ECO:0000313" key="5">
    <source>
        <dbReference type="EMBL" id="KAK1614324.1"/>
    </source>
</evidence>
<feature type="domain" description="FBD" evidence="3">
    <location>
        <begin position="355"/>
        <end position="395"/>
    </location>
</feature>
<dbReference type="Pfam" id="PF00646">
    <property type="entry name" value="F-box"/>
    <property type="match status" value="1"/>
</dbReference>
<dbReference type="Gene3D" id="3.80.10.10">
    <property type="entry name" value="Ribonuclease Inhibitor"/>
    <property type="match status" value="1"/>
</dbReference>
<dbReference type="PANTHER" id="PTHR32141:SF178">
    <property type="entry name" value="F-BOX DOMAIN-CONTAINING PROTEIN"/>
    <property type="match status" value="1"/>
</dbReference>
<dbReference type="EMBL" id="JAUUTY010000006">
    <property type="protein sequence ID" value="KAK1614324.1"/>
    <property type="molecule type" value="Genomic_DNA"/>
</dbReference>
<dbReference type="InterPro" id="IPR053781">
    <property type="entry name" value="F-box_AtFBL13-like"/>
</dbReference>
<dbReference type="InterPro" id="IPR036047">
    <property type="entry name" value="F-box-like_dom_sf"/>
</dbReference>
<evidence type="ECO:0000256" key="1">
    <source>
        <dbReference type="SAM" id="MobiDB-lite"/>
    </source>
</evidence>
<evidence type="ECO:0000259" key="2">
    <source>
        <dbReference type="Pfam" id="PF00646"/>
    </source>
</evidence>
<dbReference type="InterPro" id="IPR055411">
    <property type="entry name" value="LRR_FXL15/At3g58940/PEG3-like"/>
</dbReference>
<evidence type="ECO:0000259" key="3">
    <source>
        <dbReference type="Pfam" id="PF08387"/>
    </source>
</evidence>
<dbReference type="AlphaFoldDB" id="A0AAD8R797"/>
<keyword evidence="6" id="KW-1185">Reference proteome</keyword>
<dbReference type="Proteomes" id="UP001231189">
    <property type="component" value="Unassembled WGS sequence"/>
</dbReference>
<dbReference type="InterPro" id="IPR006566">
    <property type="entry name" value="FBD"/>
</dbReference>
<dbReference type="SUPFAM" id="SSF52047">
    <property type="entry name" value="RNI-like"/>
    <property type="match status" value="1"/>
</dbReference>
<dbReference type="SUPFAM" id="SSF81383">
    <property type="entry name" value="F-box domain"/>
    <property type="match status" value="1"/>
</dbReference>
<accession>A0AAD8R797</accession>
<dbReference type="PANTHER" id="PTHR32141">
    <property type="match status" value="1"/>
</dbReference>
<dbReference type="Gene3D" id="1.20.1280.50">
    <property type="match status" value="1"/>
</dbReference>
<gene>
    <name evidence="5" type="ORF">QYE76_019841</name>
</gene>
<sequence>MEKDAAALAPEGESSGAKGNGDCDDVTNDFISRLPDAILGSIISLLPTKDGGRTQVLSRRWRPLWRSAPLNLEVEIVPSARAYGVPYTAVPKIISQHAGPARRFRLTIGLFSTGVIYSEVESWFHSRALANLQELDIGGLREAGLPLPLSSLSSAATLLVAKIGETDFPNKIATPICFPVLKQLTLEFVSISRDVLDTLLSGCHCLESLSISVDRAVGNLRVISPTLRCIGICDSIDGKEDLVIEDAPRLERLLMPYFTKGCCGTIRVIRAPKLEILGTFSPVFSKLLFFQGMNPVSSANSLCTVKVLALRSSGRELHATLNVLGWFPCLEKLYVIFYKHCEMDKKNKPQYDTLHPAKCLQTHLKNVLFKSFVGNDKQIDFARFFVLNAEVLNKIEFEGYGKYTNESVAAHCKLLQVENRASRDATFEFRNNPLSIDHHVEEHIHNLSVADPFRQP</sequence>
<dbReference type="InterPro" id="IPR055302">
    <property type="entry name" value="F-box_dom-containing"/>
</dbReference>
<evidence type="ECO:0000259" key="4">
    <source>
        <dbReference type="Pfam" id="PF24758"/>
    </source>
</evidence>
<feature type="domain" description="F-box/LRR-repeat protein 15/At3g58940/PEG3-like LRR" evidence="4">
    <location>
        <begin position="120"/>
        <end position="335"/>
    </location>
</feature>
<evidence type="ECO:0000313" key="6">
    <source>
        <dbReference type="Proteomes" id="UP001231189"/>
    </source>
</evidence>
<dbReference type="Pfam" id="PF24758">
    <property type="entry name" value="LRR_At5g56370"/>
    <property type="match status" value="1"/>
</dbReference>
<comment type="caution">
    <text evidence="5">The sequence shown here is derived from an EMBL/GenBank/DDBJ whole genome shotgun (WGS) entry which is preliminary data.</text>
</comment>
<proteinExistence type="predicted"/>
<evidence type="ECO:0008006" key="7">
    <source>
        <dbReference type="Google" id="ProtNLM"/>
    </source>
</evidence>
<feature type="region of interest" description="Disordered" evidence="1">
    <location>
        <begin position="1"/>
        <end position="22"/>
    </location>
</feature>
<dbReference type="InterPro" id="IPR032675">
    <property type="entry name" value="LRR_dom_sf"/>
</dbReference>
<name>A0AAD8R797_LOLMU</name>
<reference evidence="5" key="1">
    <citation type="submission" date="2023-07" db="EMBL/GenBank/DDBJ databases">
        <title>A chromosome-level genome assembly of Lolium multiflorum.</title>
        <authorList>
            <person name="Chen Y."/>
            <person name="Copetti D."/>
            <person name="Kolliker R."/>
            <person name="Studer B."/>
        </authorList>
    </citation>
    <scope>NUCLEOTIDE SEQUENCE</scope>
    <source>
        <strain evidence="5">02402/16</strain>
        <tissue evidence="5">Leaf</tissue>
    </source>
</reference>
<dbReference type="CDD" id="cd22160">
    <property type="entry name" value="F-box_AtFBL13-like"/>
    <property type="match status" value="1"/>
</dbReference>
<protein>
    <recommendedName>
        <fullName evidence="7">FBD domain-containing protein</fullName>
    </recommendedName>
</protein>
<dbReference type="Pfam" id="PF08387">
    <property type="entry name" value="FBD"/>
    <property type="match status" value="1"/>
</dbReference>
<feature type="domain" description="F-box" evidence="2">
    <location>
        <begin position="31"/>
        <end position="70"/>
    </location>
</feature>
<organism evidence="5 6">
    <name type="scientific">Lolium multiflorum</name>
    <name type="common">Italian ryegrass</name>
    <name type="synonym">Lolium perenne subsp. multiflorum</name>
    <dbReference type="NCBI Taxonomy" id="4521"/>
    <lineage>
        <taxon>Eukaryota</taxon>
        <taxon>Viridiplantae</taxon>
        <taxon>Streptophyta</taxon>
        <taxon>Embryophyta</taxon>
        <taxon>Tracheophyta</taxon>
        <taxon>Spermatophyta</taxon>
        <taxon>Magnoliopsida</taxon>
        <taxon>Liliopsida</taxon>
        <taxon>Poales</taxon>
        <taxon>Poaceae</taxon>
        <taxon>BOP clade</taxon>
        <taxon>Pooideae</taxon>
        <taxon>Poodae</taxon>
        <taxon>Poeae</taxon>
        <taxon>Poeae Chloroplast Group 2 (Poeae type)</taxon>
        <taxon>Loliodinae</taxon>
        <taxon>Loliinae</taxon>
        <taxon>Lolium</taxon>
    </lineage>
</organism>
<dbReference type="InterPro" id="IPR001810">
    <property type="entry name" value="F-box_dom"/>
</dbReference>